<protein>
    <recommendedName>
        <fullName evidence="4">Cell division cycle protein 123 homolog</fullName>
    </recommendedName>
</protein>
<keyword evidence="3" id="KW-1185">Reference proteome</keyword>
<sequence length="343" mass="39400">MKRADVLQCQFSNWHNVFRDITFKSRVIDLPSDVTEYLLADGFTLPEGCEDKLQRTGLQNDSNDEVEWDSDKTEVKGPDFSQFNQQIDLAIESLGGAVFPKLNWSAPKDAVWIAMGNTLKCTCPRHIYLLLKSSNFISHDLNYPFDKCVDEPKSHHDIVYQLVLKRWHDINPVGEFRCFVSNNTLIGKCNDSPCICQRQHTSHFPAIHSDKRSICDDIEVFFVDNIQSKFPLSSYVFDVYRLRQNKVYLVDFNPYGPVTDGLLFSWDELLCDKPLGFDFTSQAPIKPVFRFVESEGQIQSNTYQCYAVPQDIVHLTTGEDPIKLIDFLKLKTQNPDDSSTDED</sequence>
<evidence type="ECO:0000256" key="1">
    <source>
        <dbReference type="ARBA" id="ARBA00011047"/>
    </source>
</evidence>
<accession>A0AAD9KHL4</accession>
<organism evidence="2 3">
    <name type="scientific">Paralvinella palmiformis</name>
    <dbReference type="NCBI Taxonomy" id="53620"/>
    <lineage>
        <taxon>Eukaryota</taxon>
        <taxon>Metazoa</taxon>
        <taxon>Spiralia</taxon>
        <taxon>Lophotrochozoa</taxon>
        <taxon>Annelida</taxon>
        <taxon>Polychaeta</taxon>
        <taxon>Sedentaria</taxon>
        <taxon>Canalipalpata</taxon>
        <taxon>Terebellida</taxon>
        <taxon>Terebelliformia</taxon>
        <taxon>Alvinellidae</taxon>
        <taxon>Paralvinella</taxon>
    </lineage>
</organism>
<dbReference type="AlphaFoldDB" id="A0AAD9KHL4"/>
<dbReference type="PANTHER" id="PTHR15323">
    <property type="entry name" value="D123 PROTEIN"/>
    <property type="match status" value="1"/>
</dbReference>
<evidence type="ECO:0008006" key="4">
    <source>
        <dbReference type="Google" id="ProtNLM"/>
    </source>
</evidence>
<dbReference type="PANTHER" id="PTHR15323:SF6">
    <property type="entry name" value="CELL DIVISION CYCLE PROTEIN 123 HOMOLOG"/>
    <property type="match status" value="1"/>
</dbReference>
<gene>
    <name evidence="2" type="ORF">LSH36_1g18071</name>
</gene>
<dbReference type="GO" id="GO:0005737">
    <property type="term" value="C:cytoplasm"/>
    <property type="evidence" value="ECO:0007669"/>
    <property type="project" value="TreeGrafter"/>
</dbReference>
<evidence type="ECO:0000313" key="3">
    <source>
        <dbReference type="Proteomes" id="UP001208570"/>
    </source>
</evidence>
<comment type="caution">
    <text evidence="2">The sequence shown here is derived from an EMBL/GenBank/DDBJ whole genome shotgun (WGS) entry which is preliminary data.</text>
</comment>
<dbReference type="InterPro" id="IPR009772">
    <property type="entry name" value="CDC123"/>
</dbReference>
<proteinExistence type="inferred from homology"/>
<name>A0AAD9KHL4_9ANNE</name>
<reference evidence="2" key="1">
    <citation type="journal article" date="2023" name="Mol. Biol. Evol.">
        <title>Third-Generation Sequencing Reveals the Adaptive Role of the Epigenome in Three Deep-Sea Polychaetes.</title>
        <authorList>
            <person name="Perez M."/>
            <person name="Aroh O."/>
            <person name="Sun Y."/>
            <person name="Lan Y."/>
            <person name="Juniper S.K."/>
            <person name="Young C.R."/>
            <person name="Angers B."/>
            <person name="Qian P.Y."/>
        </authorList>
    </citation>
    <scope>NUCLEOTIDE SEQUENCE</scope>
    <source>
        <strain evidence="2">P08H-3</strain>
    </source>
</reference>
<dbReference type="Pfam" id="PF07065">
    <property type="entry name" value="D123"/>
    <property type="match status" value="1"/>
</dbReference>
<comment type="similarity">
    <text evidence="1">Belongs to the CDC123 family.</text>
</comment>
<dbReference type="Proteomes" id="UP001208570">
    <property type="component" value="Unassembled WGS sequence"/>
</dbReference>
<evidence type="ECO:0000313" key="2">
    <source>
        <dbReference type="EMBL" id="KAK2170698.1"/>
    </source>
</evidence>
<dbReference type="EMBL" id="JAODUP010000001">
    <property type="protein sequence ID" value="KAK2170698.1"/>
    <property type="molecule type" value="Genomic_DNA"/>
</dbReference>